<keyword evidence="4" id="KW-1185">Reference proteome</keyword>
<name>A0A4C1ZYA0_EUMVA</name>
<comment type="caution">
    <text evidence="3">The sequence shown here is derived from an EMBL/GenBank/DDBJ whole genome shotgun (WGS) entry which is preliminary data.</text>
</comment>
<feature type="domain" description="Pre-C2HC" evidence="2">
    <location>
        <begin position="77"/>
        <end position="146"/>
    </location>
</feature>
<evidence type="ECO:0000256" key="1">
    <source>
        <dbReference type="SAM" id="MobiDB-lite"/>
    </source>
</evidence>
<organism evidence="3 4">
    <name type="scientific">Eumeta variegata</name>
    <name type="common">Bagworm moth</name>
    <name type="synonym">Eumeta japonica</name>
    <dbReference type="NCBI Taxonomy" id="151549"/>
    <lineage>
        <taxon>Eukaryota</taxon>
        <taxon>Metazoa</taxon>
        <taxon>Ecdysozoa</taxon>
        <taxon>Arthropoda</taxon>
        <taxon>Hexapoda</taxon>
        <taxon>Insecta</taxon>
        <taxon>Pterygota</taxon>
        <taxon>Neoptera</taxon>
        <taxon>Endopterygota</taxon>
        <taxon>Lepidoptera</taxon>
        <taxon>Glossata</taxon>
        <taxon>Ditrysia</taxon>
        <taxon>Tineoidea</taxon>
        <taxon>Psychidae</taxon>
        <taxon>Oiketicinae</taxon>
        <taxon>Eumeta</taxon>
    </lineage>
</organism>
<feature type="region of interest" description="Disordered" evidence="1">
    <location>
        <begin position="1"/>
        <end position="21"/>
    </location>
</feature>
<sequence length="233" mass="25928">MELDQLSTNPSNQMDSPASPDPLQFRISIKITVSTIQDYRNLTRLLINSKIPFHTHPLDEERKIKAVIKGIPLEFQTDEVKNDLVNQGYPICSVHRLHGRDGRPLSLVLAVLNKTESTKEMCKNLSKVCGLSGITVEPPYKKGRTRTVPQKSAPRAAPEPTRAPPVRSPPGRLQLTINLILGEDIKSVMAILRLVKSEGFAELASDFRRGKDWGGRLAVILSHQDILSQLESL</sequence>
<dbReference type="InterPro" id="IPR006579">
    <property type="entry name" value="Pre_C2HC_dom"/>
</dbReference>
<gene>
    <name evidence="3" type="ORF">EVAR_62862_1</name>
</gene>
<dbReference type="Proteomes" id="UP000299102">
    <property type="component" value="Unassembled WGS sequence"/>
</dbReference>
<evidence type="ECO:0000313" key="4">
    <source>
        <dbReference type="Proteomes" id="UP000299102"/>
    </source>
</evidence>
<dbReference type="EMBL" id="BGZK01002419">
    <property type="protein sequence ID" value="GBP93801.1"/>
    <property type="molecule type" value="Genomic_DNA"/>
</dbReference>
<reference evidence="3 4" key="1">
    <citation type="journal article" date="2019" name="Commun. Biol.">
        <title>The bagworm genome reveals a unique fibroin gene that provides high tensile strength.</title>
        <authorList>
            <person name="Kono N."/>
            <person name="Nakamura H."/>
            <person name="Ohtoshi R."/>
            <person name="Tomita M."/>
            <person name="Numata K."/>
            <person name="Arakawa K."/>
        </authorList>
    </citation>
    <scope>NUCLEOTIDE SEQUENCE [LARGE SCALE GENOMIC DNA]</scope>
</reference>
<evidence type="ECO:0000259" key="2">
    <source>
        <dbReference type="SMART" id="SM00596"/>
    </source>
</evidence>
<dbReference type="AlphaFoldDB" id="A0A4C1ZYA0"/>
<evidence type="ECO:0000313" key="3">
    <source>
        <dbReference type="EMBL" id="GBP93801.1"/>
    </source>
</evidence>
<dbReference type="OrthoDB" id="8123886at2759"/>
<proteinExistence type="predicted"/>
<protein>
    <recommendedName>
        <fullName evidence="2">Pre-C2HC domain-containing protein</fullName>
    </recommendedName>
</protein>
<accession>A0A4C1ZYA0</accession>
<dbReference type="SMART" id="SM00596">
    <property type="entry name" value="PRE_C2HC"/>
    <property type="match status" value="1"/>
</dbReference>
<feature type="region of interest" description="Disordered" evidence="1">
    <location>
        <begin position="140"/>
        <end position="169"/>
    </location>
</feature>
<feature type="compositionally biased region" description="Polar residues" evidence="1">
    <location>
        <begin position="1"/>
        <end position="16"/>
    </location>
</feature>
<dbReference type="Pfam" id="PF07530">
    <property type="entry name" value="PRE_C2HC"/>
    <property type="match status" value="1"/>
</dbReference>